<name>A0A0E9W328_ANGAN</name>
<evidence type="ECO:0000313" key="1">
    <source>
        <dbReference type="EMBL" id="JAH83980.1"/>
    </source>
</evidence>
<reference evidence="1" key="1">
    <citation type="submission" date="2014-11" db="EMBL/GenBank/DDBJ databases">
        <authorList>
            <person name="Amaro Gonzalez C."/>
        </authorList>
    </citation>
    <scope>NUCLEOTIDE SEQUENCE</scope>
</reference>
<dbReference type="EMBL" id="GBXM01024597">
    <property type="protein sequence ID" value="JAH83980.1"/>
    <property type="molecule type" value="Transcribed_RNA"/>
</dbReference>
<protein>
    <submittedName>
        <fullName evidence="1">Uncharacterized protein</fullName>
    </submittedName>
</protein>
<reference evidence="1" key="2">
    <citation type="journal article" date="2015" name="Fish Shellfish Immunol.">
        <title>Early steps in the European eel (Anguilla anguilla)-Vibrio vulnificus interaction in the gills: Role of the RtxA13 toxin.</title>
        <authorList>
            <person name="Callol A."/>
            <person name="Pajuelo D."/>
            <person name="Ebbesson L."/>
            <person name="Teles M."/>
            <person name="MacKenzie S."/>
            <person name="Amaro C."/>
        </authorList>
    </citation>
    <scope>NUCLEOTIDE SEQUENCE</scope>
</reference>
<dbReference type="AlphaFoldDB" id="A0A0E9W328"/>
<sequence length="18" mass="2019">MLGYDTLMTTSVTWLVTS</sequence>
<proteinExistence type="predicted"/>
<accession>A0A0E9W328</accession>
<organism evidence="1">
    <name type="scientific">Anguilla anguilla</name>
    <name type="common">European freshwater eel</name>
    <name type="synonym">Muraena anguilla</name>
    <dbReference type="NCBI Taxonomy" id="7936"/>
    <lineage>
        <taxon>Eukaryota</taxon>
        <taxon>Metazoa</taxon>
        <taxon>Chordata</taxon>
        <taxon>Craniata</taxon>
        <taxon>Vertebrata</taxon>
        <taxon>Euteleostomi</taxon>
        <taxon>Actinopterygii</taxon>
        <taxon>Neopterygii</taxon>
        <taxon>Teleostei</taxon>
        <taxon>Anguilliformes</taxon>
        <taxon>Anguillidae</taxon>
        <taxon>Anguilla</taxon>
    </lineage>
</organism>